<evidence type="ECO:0000256" key="5">
    <source>
        <dbReference type="ARBA" id="ARBA00022729"/>
    </source>
</evidence>
<dbReference type="Proteomes" id="UP000004906">
    <property type="component" value="Unassembled WGS sequence"/>
</dbReference>
<dbReference type="InterPro" id="IPR005017">
    <property type="entry name" value="OMPP1/FadL/TodX"/>
</dbReference>
<keyword evidence="3" id="KW-1134">Transmembrane beta strand</keyword>
<evidence type="ECO:0000256" key="3">
    <source>
        <dbReference type="ARBA" id="ARBA00022452"/>
    </source>
</evidence>
<organism evidence="8 9">
    <name type="scientific">Salmonella enterica subsp. enterica serovar Adelaide str. A4-669</name>
    <dbReference type="NCBI Taxonomy" id="913063"/>
    <lineage>
        <taxon>Bacteria</taxon>
        <taxon>Pseudomonadati</taxon>
        <taxon>Pseudomonadota</taxon>
        <taxon>Gammaproteobacteria</taxon>
        <taxon>Enterobacterales</taxon>
        <taxon>Enterobacteriaceae</taxon>
        <taxon>Salmonella</taxon>
    </lineage>
</organism>
<dbReference type="Pfam" id="PF03349">
    <property type="entry name" value="Toluene_X"/>
    <property type="match status" value="1"/>
</dbReference>
<keyword evidence="5" id="KW-0732">Signal</keyword>
<dbReference type="AlphaFoldDB" id="A0A6C8GSB2"/>
<evidence type="ECO:0000256" key="1">
    <source>
        <dbReference type="ARBA" id="ARBA00004571"/>
    </source>
</evidence>
<evidence type="ECO:0000256" key="6">
    <source>
        <dbReference type="ARBA" id="ARBA00023136"/>
    </source>
</evidence>
<dbReference type="GO" id="GO:0009279">
    <property type="term" value="C:cell outer membrane"/>
    <property type="evidence" value="ECO:0007669"/>
    <property type="project" value="UniProtKB-SubCell"/>
</dbReference>
<dbReference type="EMBL" id="AFCI01000134">
    <property type="protein sequence ID" value="EHC41600.1"/>
    <property type="molecule type" value="Genomic_DNA"/>
</dbReference>
<gene>
    <name evidence="8" type="ORF">LTSEADE_0320</name>
</gene>
<sequence>KIDFKGNYSSDLPIAINRFNLPIPTATGGATQSGYLTLNLPEMWEVSGYNRVVSPGR</sequence>
<protein>
    <submittedName>
        <fullName evidence="8">Long-chain fatty acid transport protein</fullName>
    </submittedName>
</protein>
<evidence type="ECO:0000313" key="9">
    <source>
        <dbReference type="Proteomes" id="UP000004906"/>
    </source>
</evidence>
<evidence type="ECO:0000256" key="4">
    <source>
        <dbReference type="ARBA" id="ARBA00022692"/>
    </source>
</evidence>
<keyword evidence="4" id="KW-0812">Transmembrane</keyword>
<reference evidence="8 9" key="1">
    <citation type="journal article" date="2011" name="BMC Genomics">
        <title>Genome sequencing reveals diversification of virulence factor content and possible host adaptation in distinct subpopulations of Salmonella enterica.</title>
        <authorList>
            <person name="den Bakker H.C."/>
            <person name="Moreno Switt A.I."/>
            <person name="Govoni G."/>
            <person name="Cummings C.A."/>
            <person name="Ranieri M.L."/>
            <person name="Degoricija L."/>
            <person name="Hoelzer K."/>
            <person name="Rodriguez-Rivera L.D."/>
            <person name="Brown S."/>
            <person name="Bolchacova E."/>
            <person name="Furtado M.R."/>
            <person name="Wiedmann M."/>
        </authorList>
    </citation>
    <scope>NUCLEOTIDE SEQUENCE [LARGE SCALE GENOMIC DNA]</scope>
    <source>
        <strain evidence="8 9">A4-669</strain>
    </source>
</reference>
<evidence type="ECO:0000313" key="8">
    <source>
        <dbReference type="EMBL" id="EHC41600.1"/>
    </source>
</evidence>
<feature type="non-terminal residue" evidence="8">
    <location>
        <position position="1"/>
    </location>
</feature>
<keyword evidence="7" id="KW-0998">Cell outer membrane</keyword>
<evidence type="ECO:0000256" key="7">
    <source>
        <dbReference type="ARBA" id="ARBA00023237"/>
    </source>
</evidence>
<evidence type="ECO:0000256" key="2">
    <source>
        <dbReference type="ARBA" id="ARBA00008163"/>
    </source>
</evidence>
<comment type="caution">
    <text evidence="8">The sequence shown here is derived from an EMBL/GenBank/DDBJ whole genome shotgun (WGS) entry which is preliminary data.</text>
</comment>
<proteinExistence type="inferred from homology"/>
<accession>A0A6C8GSB2</accession>
<dbReference type="Gene3D" id="2.40.160.60">
    <property type="entry name" value="Outer membrane protein transport protein (OMPP1/FadL/TodX)"/>
    <property type="match status" value="1"/>
</dbReference>
<comment type="subcellular location">
    <subcellularLocation>
        <location evidence="1">Cell outer membrane</location>
        <topology evidence="1">Multi-pass membrane protein</topology>
    </subcellularLocation>
</comment>
<comment type="similarity">
    <text evidence="2">Belongs to the OmpP1/FadL family.</text>
</comment>
<name>A0A6C8GSB2_SALET</name>
<keyword evidence="6" id="KW-0472">Membrane</keyword>